<name>A0A8J3D104_9BACT</name>
<accession>A0A8J3D104</accession>
<reference evidence="1" key="1">
    <citation type="journal article" date="2014" name="Int. J. Syst. Evol. Microbiol.">
        <title>Complete genome sequence of Corynebacterium casei LMG S-19264T (=DSM 44701T), isolated from a smear-ripened cheese.</title>
        <authorList>
            <consortium name="US DOE Joint Genome Institute (JGI-PGF)"/>
            <person name="Walter F."/>
            <person name="Albersmeier A."/>
            <person name="Kalinowski J."/>
            <person name="Ruckert C."/>
        </authorList>
    </citation>
    <scope>NUCLEOTIDE SEQUENCE</scope>
    <source>
        <strain evidence="1">KCTC 23224</strain>
    </source>
</reference>
<gene>
    <name evidence="1" type="ORF">GCM10008106_26530</name>
</gene>
<evidence type="ECO:0000313" key="2">
    <source>
        <dbReference type="Proteomes" id="UP000642809"/>
    </source>
</evidence>
<protein>
    <submittedName>
        <fullName evidence="1">Uncharacterized protein</fullName>
    </submittedName>
</protein>
<dbReference type="RefSeq" id="WP_189583479.1">
    <property type="nucleotide sequence ID" value="NZ_BMYF01000017.1"/>
</dbReference>
<organism evidence="1 2">
    <name type="scientific">Mongoliitalea lutea</name>
    <dbReference type="NCBI Taxonomy" id="849756"/>
    <lineage>
        <taxon>Bacteria</taxon>
        <taxon>Pseudomonadati</taxon>
        <taxon>Bacteroidota</taxon>
        <taxon>Cytophagia</taxon>
        <taxon>Cytophagales</taxon>
        <taxon>Cyclobacteriaceae</taxon>
        <taxon>Mongoliitalea</taxon>
    </lineage>
</organism>
<dbReference type="AlphaFoldDB" id="A0A8J3D104"/>
<dbReference type="EMBL" id="BMYF01000017">
    <property type="protein sequence ID" value="GHB44216.1"/>
    <property type="molecule type" value="Genomic_DNA"/>
</dbReference>
<sequence>MAGFIDDLFGKLFPKRNTPLQVKENFVQSSQDMLDLEIWLQSSECSYILDLVGKNYHFKKANINAKPEVHTLNSPYANGFAVSYDPPFNPETFSKLFFAFGRRMLALGYRQVSLDRKIEEINDKVKTTEKQYFKPPLQAEDFTSKIDQLYGNVSVEKVTIDNEPSFIKVLVTVYSDHLYQKAKPFDEFIDHIFETNTP</sequence>
<evidence type="ECO:0000313" key="1">
    <source>
        <dbReference type="EMBL" id="GHB44216.1"/>
    </source>
</evidence>
<proteinExistence type="predicted"/>
<comment type="caution">
    <text evidence="1">The sequence shown here is derived from an EMBL/GenBank/DDBJ whole genome shotgun (WGS) entry which is preliminary data.</text>
</comment>
<keyword evidence="2" id="KW-1185">Reference proteome</keyword>
<dbReference type="Proteomes" id="UP000642809">
    <property type="component" value="Unassembled WGS sequence"/>
</dbReference>
<reference evidence="1" key="2">
    <citation type="submission" date="2020-09" db="EMBL/GenBank/DDBJ databases">
        <authorList>
            <person name="Sun Q."/>
            <person name="Kim S."/>
        </authorList>
    </citation>
    <scope>NUCLEOTIDE SEQUENCE</scope>
    <source>
        <strain evidence="1">KCTC 23224</strain>
    </source>
</reference>